<dbReference type="Pfam" id="PF23239">
    <property type="entry name" value="DUF7069"/>
    <property type="match status" value="1"/>
</dbReference>
<dbReference type="InterPro" id="IPR027417">
    <property type="entry name" value="P-loop_NTPase"/>
</dbReference>
<feature type="repeat" description="ANK" evidence="3">
    <location>
        <begin position="1146"/>
        <end position="1178"/>
    </location>
</feature>
<dbReference type="Pfam" id="PF13637">
    <property type="entry name" value="Ank_4"/>
    <property type="match status" value="1"/>
</dbReference>
<keyword evidence="6" id="KW-1185">Reference proteome</keyword>
<dbReference type="STRING" id="2060905.A0A2B7XID6"/>
<organism evidence="5 6">
    <name type="scientific">Blastomyces parvus</name>
    <dbReference type="NCBI Taxonomy" id="2060905"/>
    <lineage>
        <taxon>Eukaryota</taxon>
        <taxon>Fungi</taxon>
        <taxon>Dikarya</taxon>
        <taxon>Ascomycota</taxon>
        <taxon>Pezizomycotina</taxon>
        <taxon>Eurotiomycetes</taxon>
        <taxon>Eurotiomycetidae</taxon>
        <taxon>Onygenales</taxon>
        <taxon>Ajellomycetaceae</taxon>
        <taxon>Blastomyces</taxon>
    </lineage>
</organism>
<dbReference type="PANTHER" id="PTHR24171:SF10">
    <property type="entry name" value="ANKYRIN REPEAT DOMAIN-CONTAINING PROTEIN 29-LIKE"/>
    <property type="match status" value="1"/>
</dbReference>
<evidence type="ECO:0000256" key="2">
    <source>
        <dbReference type="ARBA" id="ARBA00023043"/>
    </source>
</evidence>
<dbReference type="SUPFAM" id="SSF53167">
    <property type="entry name" value="Purine and uridine phosphorylases"/>
    <property type="match status" value="1"/>
</dbReference>
<feature type="repeat" description="ANK" evidence="3">
    <location>
        <begin position="1113"/>
        <end position="1145"/>
    </location>
</feature>
<dbReference type="Proteomes" id="UP000224080">
    <property type="component" value="Unassembled WGS sequence"/>
</dbReference>
<dbReference type="PRINTS" id="PR01415">
    <property type="entry name" value="ANKYRIN"/>
</dbReference>
<dbReference type="InterPro" id="IPR002110">
    <property type="entry name" value="Ankyrin_rpt"/>
</dbReference>
<dbReference type="SUPFAM" id="SSF48403">
    <property type="entry name" value="Ankyrin repeat"/>
    <property type="match status" value="2"/>
</dbReference>
<dbReference type="InterPro" id="IPR035994">
    <property type="entry name" value="Nucleoside_phosphorylase_sf"/>
</dbReference>
<keyword evidence="2 3" id="KW-0040">ANK repeat</keyword>
<dbReference type="OrthoDB" id="5416940at2759"/>
<sequence length="1530" mass="171129">MSSTTLSYDDYAIILVCALPPEMTAVQAMLEETHASLPQKPNDGNSYTLGRLSGHNVVIACLPSAVYGTTSAAIVLSQALLTFCSLKFGLMVGIGGGVPSKSTDIRLGDVVIGIPTAASGGVIQYDYGKALLDGRFQRTGSLNKAPQVLLSAVSQLRSESMMRGTAINAIISSALDKNQRIKKQFSRPDKDWLFNATYGHSNNSSDCSACDQSQLVEREPRTSHEPHIHYGLIASGNQVMKDAKTRDLIAQGLDILCFEMEAAGLMDQLPFLVIRGICDYCDSHKHKQWQGYAALAAAAYSRLLLTVVPSQKNDSLRHDANVRLNERLKARQMNVLKTLNVSPYRDQKDRNPVRIPGTCEWFITHTLFQDWQASRTSRMLWVSANPGCGKSVLAKYLADSVLTSDVSRTVGYFFFKDDFEDQKSIVNALSCILHQLFNQNRALLTETTIERFEMNERVTSSFSELWDILISVAKEPNVGEIICLLDALDECEQHGWSQFTEALRTLYKDETRHKFNLKFLITSRLYGRIRQGFQPLKIPGQPVIHLSGESDAEMEKISQEISLFIKARVETVGTQLQLTEDEQNLLLDKLTCVPNRTYLWAYLTLDLIESNVDIDKRMIVEATSNLPQTVDEAYERILSRSTDCQKARKLLHIIVGAARPLTLQEMNFALALRESHHSYSELDLGSEDRFRERIRGICGLFVTVIDSKIYLLHQTAREFLVQDIHEYASDGVQGYEWRHSLELQESHRILSGACIQHLLFADFQVTKPLPKDVRELTDRYIFLDYSAKYWTAHILGSGINIDALMQSLLMICDANEARCTTWFRVYWTSTAMDFPTGFTSLMIASYFGLTPVAKRLIKMGGLDLDTKDNVHGRSALSWAAGNGHRAVVKLLTKRPWHKLPRKRAQVDSADKHNQTPLSWAILNAHVGVVSLLLKAGAAVGIVDYIGGTPLDYAICSEDTRVVELMMKQGTHIRSKEDIKKELLLSAAKKGHMPVVKLLLKNDINIDLNERQNAQTPLSGAAENGHEAIVELLIEKGADVHMEDKFYGRTPLSWAARNGHESTVKLLIEKGANVHMKDDYGQTPLSWAARNGHHSTVKLLLEKGAHVDSKDKHYDWTPLSWAALHGHEAIVELLLEKGANVHMTDEHGRTPLSQAAENGHGATVKLLLEKGADINLRDKEYGQTPLSWAARNGHEVILNLLLEKGADVNLRDREYGRTPLSWAAKNGHDAILNLLLEKGADIDLKDRQYGRTLLSWAAEDNHEAVLDFLLKKIGLQSKILVQEFRDLVGVILLLAAPLSADALARFLGIPSRDLLVQFPVHWVHTAGDIRNTLGAIVHFLHVRFQGYYHLNTDTALHVGERELHKKIALQCLRVMCGSLKQNICGLPSYATKREDIDGQTITQCLPEDVQYSCSHWAYHLEQSKEPVSTVFGFLKKHLLHWLEAMSIMGMVSKTIRILDSLLALITQSDSKLPELLHEAREFVIRTNQIAADSAPLQLYALVTDESVIGSTFRNSHCGYCIANNRGIMDST</sequence>
<dbReference type="InterPro" id="IPR056884">
    <property type="entry name" value="NPHP3-like_N"/>
</dbReference>
<dbReference type="EMBL" id="PDNC01000008">
    <property type="protein sequence ID" value="PGH08533.1"/>
    <property type="molecule type" value="Genomic_DNA"/>
</dbReference>
<dbReference type="Gene3D" id="3.40.50.300">
    <property type="entry name" value="P-loop containing nucleotide triphosphate hydrolases"/>
    <property type="match status" value="1"/>
</dbReference>
<feature type="repeat" description="ANK" evidence="3">
    <location>
        <begin position="945"/>
        <end position="977"/>
    </location>
</feature>
<evidence type="ECO:0000256" key="1">
    <source>
        <dbReference type="ARBA" id="ARBA00022737"/>
    </source>
</evidence>
<dbReference type="Gene3D" id="1.25.40.20">
    <property type="entry name" value="Ankyrin repeat-containing domain"/>
    <property type="match status" value="6"/>
</dbReference>
<gene>
    <name evidence="5" type="ORF">GX51_01052</name>
</gene>
<name>A0A2B7XID6_9EURO</name>
<feature type="repeat" description="ANK" evidence="3">
    <location>
        <begin position="1180"/>
        <end position="1212"/>
    </location>
</feature>
<dbReference type="Gene3D" id="3.40.50.1580">
    <property type="entry name" value="Nucleoside phosphorylase domain"/>
    <property type="match status" value="1"/>
</dbReference>
<feature type="domain" description="NACHT" evidence="4">
    <location>
        <begin position="378"/>
        <end position="524"/>
    </location>
</feature>
<dbReference type="GO" id="GO:0003824">
    <property type="term" value="F:catalytic activity"/>
    <property type="evidence" value="ECO:0007669"/>
    <property type="project" value="InterPro"/>
</dbReference>
<feature type="repeat" description="ANK" evidence="3">
    <location>
        <begin position="1079"/>
        <end position="1111"/>
    </location>
</feature>
<dbReference type="PROSITE" id="PS50297">
    <property type="entry name" value="ANK_REP_REGION"/>
    <property type="match status" value="8"/>
</dbReference>
<evidence type="ECO:0000313" key="6">
    <source>
        <dbReference type="Proteomes" id="UP000224080"/>
    </source>
</evidence>
<feature type="repeat" description="ANK" evidence="3">
    <location>
        <begin position="912"/>
        <end position="944"/>
    </location>
</feature>
<dbReference type="PROSITE" id="PS50088">
    <property type="entry name" value="ANK_REPEAT"/>
    <property type="match status" value="9"/>
</dbReference>
<dbReference type="SMART" id="SM00248">
    <property type="entry name" value="ANK"/>
    <property type="match status" value="13"/>
</dbReference>
<comment type="caution">
    <text evidence="5">The sequence shown here is derived from an EMBL/GenBank/DDBJ whole genome shotgun (WGS) entry which is preliminary data.</text>
</comment>
<evidence type="ECO:0000313" key="5">
    <source>
        <dbReference type="EMBL" id="PGH08533.1"/>
    </source>
</evidence>
<evidence type="ECO:0000259" key="4">
    <source>
        <dbReference type="PROSITE" id="PS50837"/>
    </source>
</evidence>
<feature type="repeat" description="ANK" evidence="3">
    <location>
        <begin position="1012"/>
        <end position="1044"/>
    </location>
</feature>
<proteinExistence type="predicted"/>
<dbReference type="Pfam" id="PF22939">
    <property type="entry name" value="WHD_GPIID"/>
    <property type="match status" value="1"/>
</dbReference>
<dbReference type="SUPFAM" id="SSF52540">
    <property type="entry name" value="P-loop containing nucleoside triphosphate hydrolases"/>
    <property type="match status" value="1"/>
</dbReference>
<dbReference type="InterPro" id="IPR054471">
    <property type="entry name" value="GPIID_WHD"/>
</dbReference>
<dbReference type="PANTHER" id="PTHR24171">
    <property type="entry name" value="ANKYRIN REPEAT DOMAIN-CONTAINING PROTEIN 39-RELATED"/>
    <property type="match status" value="1"/>
</dbReference>
<feature type="repeat" description="ANK" evidence="3">
    <location>
        <begin position="1046"/>
        <end position="1078"/>
    </location>
</feature>
<dbReference type="InterPro" id="IPR055497">
    <property type="entry name" value="DUF7069"/>
</dbReference>
<feature type="repeat" description="ANK" evidence="3">
    <location>
        <begin position="1214"/>
        <end position="1246"/>
    </location>
</feature>
<accession>A0A2B7XID6</accession>
<dbReference type="PROSITE" id="PS50837">
    <property type="entry name" value="NACHT"/>
    <property type="match status" value="1"/>
</dbReference>
<dbReference type="Pfam" id="PF12796">
    <property type="entry name" value="Ank_2"/>
    <property type="match status" value="4"/>
</dbReference>
<dbReference type="InterPro" id="IPR036770">
    <property type="entry name" value="Ankyrin_rpt-contain_sf"/>
</dbReference>
<dbReference type="Pfam" id="PF24883">
    <property type="entry name" value="NPHP3_N"/>
    <property type="match status" value="1"/>
</dbReference>
<dbReference type="GO" id="GO:0009116">
    <property type="term" value="P:nucleoside metabolic process"/>
    <property type="evidence" value="ECO:0007669"/>
    <property type="project" value="InterPro"/>
</dbReference>
<keyword evidence="1" id="KW-0677">Repeat</keyword>
<reference evidence="5 6" key="1">
    <citation type="submission" date="2017-10" db="EMBL/GenBank/DDBJ databases">
        <title>Comparative genomics in systemic dimorphic fungi from Ajellomycetaceae.</title>
        <authorList>
            <person name="Munoz J.F."/>
            <person name="Mcewen J.G."/>
            <person name="Clay O.K."/>
            <person name="Cuomo C.A."/>
        </authorList>
    </citation>
    <scope>NUCLEOTIDE SEQUENCE [LARGE SCALE GENOMIC DNA]</scope>
    <source>
        <strain evidence="5 6">UAMH130</strain>
    </source>
</reference>
<dbReference type="InterPro" id="IPR007111">
    <property type="entry name" value="NACHT_NTPase"/>
</dbReference>
<evidence type="ECO:0000256" key="3">
    <source>
        <dbReference type="PROSITE-ProRule" id="PRU00023"/>
    </source>
</evidence>
<protein>
    <recommendedName>
        <fullName evidence="4">NACHT domain-containing protein</fullName>
    </recommendedName>
</protein>